<proteinExistence type="predicted"/>
<keyword evidence="2" id="KW-1185">Reference proteome</keyword>
<evidence type="ECO:0008006" key="3">
    <source>
        <dbReference type="Google" id="ProtNLM"/>
    </source>
</evidence>
<dbReference type="RefSeq" id="WP_196939866.1">
    <property type="nucleotide sequence ID" value="NZ_MU158690.1"/>
</dbReference>
<reference evidence="1 2" key="1">
    <citation type="submission" date="2018-02" db="EMBL/GenBank/DDBJ databases">
        <title>Sphingobacterium KA21.</title>
        <authorList>
            <person name="Vasarhelyi B.M."/>
            <person name="Deshmukh S."/>
            <person name="Balint B."/>
            <person name="Kukolya J."/>
        </authorList>
    </citation>
    <scope>NUCLEOTIDE SEQUENCE [LARGE SCALE GENOMIC DNA]</scope>
    <source>
        <strain evidence="1 2">Ka21</strain>
    </source>
</reference>
<evidence type="ECO:0000313" key="1">
    <source>
        <dbReference type="EMBL" id="MBE8721951.1"/>
    </source>
</evidence>
<dbReference type="EMBL" id="PSKQ01000022">
    <property type="protein sequence ID" value="MBE8721951.1"/>
    <property type="molecule type" value="Genomic_DNA"/>
</dbReference>
<gene>
    <name evidence="1" type="ORF">C4F40_14575</name>
</gene>
<evidence type="ECO:0000313" key="2">
    <source>
        <dbReference type="Proteomes" id="UP000618319"/>
    </source>
</evidence>
<comment type="caution">
    <text evidence="1">The sequence shown here is derived from an EMBL/GenBank/DDBJ whole genome shotgun (WGS) entry which is preliminary data.</text>
</comment>
<name>A0ABR9T9C1_9SPHI</name>
<accession>A0ABR9T9C1</accession>
<protein>
    <recommendedName>
        <fullName evidence="3">DUF4468 domain-containing protein</fullName>
    </recommendedName>
</protein>
<dbReference type="Proteomes" id="UP000618319">
    <property type="component" value="Unassembled WGS sequence"/>
</dbReference>
<organism evidence="1 2">
    <name type="scientific">Sphingobacterium pedocola</name>
    <dbReference type="NCBI Taxonomy" id="2082722"/>
    <lineage>
        <taxon>Bacteria</taxon>
        <taxon>Pseudomonadati</taxon>
        <taxon>Bacteroidota</taxon>
        <taxon>Sphingobacteriia</taxon>
        <taxon>Sphingobacteriales</taxon>
        <taxon>Sphingobacteriaceae</taxon>
        <taxon>Sphingobacterium</taxon>
    </lineage>
</organism>
<sequence length="152" mass="17352">MKFADSFIFTLFTTCILTFSTITVSAQQASRSKVIDLPADAAFDQLASSLHNKGYFLANVDRSSGFIQVQIVTKYKKKMLSAKSGARRTLNFLVKPNGKAKAQIDLNIFLEERFFGGDIHNRTFYYAERELLEDPKEYQRAWEQLAESITFN</sequence>